<keyword evidence="1" id="KW-0472">Membrane</keyword>
<evidence type="ECO:0000256" key="1">
    <source>
        <dbReference type="SAM" id="Phobius"/>
    </source>
</evidence>
<dbReference type="Pfam" id="PF20377">
    <property type="entry name" value="DUF6672"/>
    <property type="match status" value="1"/>
</dbReference>
<name>A0AAE3EJR5_9SPIR</name>
<evidence type="ECO:0000313" key="2">
    <source>
        <dbReference type="EMBL" id="MCD1655101.1"/>
    </source>
</evidence>
<comment type="caution">
    <text evidence="2">The sequence shown here is derived from an EMBL/GenBank/DDBJ whole genome shotgun (WGS) entry which is preliminary data.</text>
</comment>
<keyword evidence="3" id="KW-1185">Reference proteome</keyword>
<dbReference type="EMBL" id="JAINWA010000003">
    <property type="protein sequence ID" value="MCD1655101.1"/>
    <property type="molecule type" value="Genomic_DNA"/>
</dbReference>
<dbReference type="InterPro" id="IPR046654">
    <property type="entry name" value="DUF6672"/>
</dbReference>
<evidence type="ECO:0000313" key="3">
    <source>
        <dbReference type="Proteomes" id="UP001198163"/>
    </source>
</evidence>
<dbReference type="RefSeq" id="WP_230755905.1">
    <property type="nucleotide sequence ID" value="NZ_JAINWA010000003.1"/>
</dbReference>
<dbReference type="Proteomes" id="UP001198163">
    <property type="component" value="Unassembled WGS sequence"/>
</dbReference>
<feature type="transmembrane region" description="Helical" evidence="1">
    <location>
        <begin position="12"/>
        <end position="29"/>
    </location>
</feature>
<reference evidence="2" key="1">
    <citation type="submission" date="2021-08" db="EMBL/GenBank/DDBJ databases">
        <title>Comparative analyses of Brucepasteria parasyntrophica and Teretinema zuelzerae.</title>
        <authorList>
            <person name="Song Y."/>
            <person name="Brune A."/>
        </authorList>
    </citation>
    <scope>NUCLEOTIDE SEQUENCE</scope>
    <source>
        <strain evidence="2">DSM 1903</strain>
    </source>
</reference>
<protein>
    <submittedName>
        <fullName evidence="2">Uncharacterized protein</fullName>
    </submittedName>
</protein>
<organism evidence="2 3">
    <name type="scientific">Teretinema zuelzerae</name>
    <dbReference type="NCBI Taxonomy" id="156"/>
    <lineage>
        <taxon>Bacteria</taxon>
        <taxon>Pseudomonadati</taxon>
        <taxon>Spirochaetota</taxon>
        <taxon>Spirochaetia</taxon>
        <taxon>Spirochaetales</taxon>
        <taxon>Treponemataceae</taxon>
        <taxon>Teretinema</taxon>
    </lineage>
</organism>
<sequence length="157" mass="17329">MDAKIKKIGGRAVLAFVYVALLVVFFLTGRTHTILIDNKADPDGAWQAVRGMTVSVNGREPVEYLRGDRDRELVKGQKFSIRIEFFDGRDPFEATLKVPLSVDTLLLSVPKLIDGIEPAMEKFDIYGANRATTAAGENERFGQPETDAADELPVIGF</sequence>
<keyword evidence="1" id="KW-0812">Transmembrane</keyword>
<accession>A0AAE3EJR5</accession>
<gene>
    <name evidence="2" type="ORF">K7J14_10360</name>
</gene>
<proteinExistence type="predicted"/>
<keyword evidence="1" id="KW-1133">Transmembrane helix</keyword>
<dbReference type="AlphaFoldDB" id="A0AAE3EJR5"/>